<dbReference type="InterPro" id="IPR029058">
    <property type="entry name" value="AB_hydrolase_fold"/>
</dbReference>
<evidence type="ECO:0000259" key="1">
    <source>
        <dbReference type="Pfam" id="PF00561"/>
    </source>
</evidence>
<comment type="caution">
    <text evidence="2">The sequence shown here is derived from an EMBL/GenBank/DDBJ whole genome shotgun (WGS) entry which is preliminary data.</text>
</comment>
<evidence type="ECO:0000313" key="2">
    <source>
        <dbReference type="EMBL" id="MXU65946.1"/>
    </source>
</evidence>
<reference evidence="2 3" key="1">
    <citation type="submission" date="2019-12" db="EMBL/GenBank/DDBJ databases">
        <title>Strain KN286 was isolated from seawater, which was collected from Caroline Seamount in the tropical western Pacific.</title>
        <authorList>
            <person name="Wang Q."/>
        </authorList>
    </citation>
    <scope>NUCLEOTIDE SEQUENCE [LARGE SCALE GENOMIC DNA]</scope>
    <source>
        <strain evidence="2 3">KN286</strain>
    </source>
</reference>
<dbReference type="SUPFAM" id="SSF53474">
    <property type="entry name" value="alpha/beta-Hydrolases"/>
    <property type="match status" value="1"/>
</dbReference>
<protein>
    <submittedName>
        <fullName evidence="2">Alpha/beta fold hydrolase</fullName>
    </submittedName>
</protein>
<accession>A0A6B0TPU0</accession>
<dbReference type="RefSeq" id="WP_160854880.1">
    <property type="nucleotide sequence ID" value="NZ_WUWG01000003.1"/>
</dbReference>
<dbReference type="Pfam" id="PF00561">
    <property type="entry name" value="Abhydrolase_1"/>
    <property type="match status" value="1"/>
</dbReference>
<dbReference type="InterPro" id="IPR000073">
    <property type="entry name" value="AB_hydrolase_1"/>
</dbReference>
<dbReference type="Proteomes" id="UP000436016">
    <property type="component" value="Unassembled WGS sequence"/>
</dbReference>
<sequence length="193" mass="20504">MPVDYDDGDGKTIDLMYGVLRSTSLSPARDPVIYLHGGLGGGELASMTNALAERLATLRARRDVVVFDQRGSGFSPGEIECNEVFAANSDAAFAAAEDIADSSGMNLGAAASEYLIPLCVAHLNEQGVGLKNYNTVTNARDVVRVAELLGFLQFQHLRAFLRHTARVGSAAAEPTRTALHPARLRAAYRGGLA</sequence>
<organism evidence="2 3">
    <name type="scientific">Oceanomicrobium pacificus</name>
    <dbReference type="NCBI Taxonomy" id="2692916"/>
    <lineage>
        <taxon>Bacteria</taxon>
        <taxon>Pseudomonadati</taxon>
        <taxon>Pseudomonadota</taxon>
        <taxon>Alphaproteobacteria</taxon>
        <taxon>Rhodobacterales</taxon>
        <taxon>Paracoccaceae</taxon>
        <taxon>Oceanomicrobium</taxon>
    </lineage>
</organism>
<proteinExistence type="predicted"/>
<gene>
    <name evidence="2" type="ORF">GSH16_10835</name>
</gene>
<dbReference type="EMBL" id="WUWG01000003">
    <property type="protein sequence ID" value="MXU65946.1"/>
    <property type="molecule type" value="Genomic_DNA"/>
</dbReference>
<feature type="domain" description="AB hydrolase-1" evidence="1">
    <location>
        <begin position="31"/>
        <end position="92"/>
    </location>
</feature>
<keyword evidence="3" id="KW-1185">Reference proteome</keyword>
<keyword evidence="2" id="KW-0378">Hydrolase</keyword>
<dbReference type="AlphaFoldDB" id="A0A6B0TPU0"/>
<name>A0A6B0TPU0_9RHOB</name>
<evidence type="ECO:0000313" key="3">
    <source>
        <dbReference type="Proteomes" id="UP000436016"/>
    </source>
</evidence>
<dbReference type="GO" id="GO:0016787">
    <property type="term" value="F:hydrolase activity"/>
    <property type="evidence" value="ECO:0007669"/>
    <property type="project" value="UniProtKB-KW"/>
</dbReference>
<dbReference type="Gene3D" id="3.40.50.1820">
    <property type="entry name" value="alpha/beta hydrolase"/>
    <property type="match status" value="1"/>
</dbReference>